<keyword evidence="8" id="KW-1185">Reference proteome</keyword>
<keyword evidence="3 5" id="KW-1133">Transmembrane helix</keyword>
<dbReference type="InterPro" id="IPR020846">
    <property type="entry name" value="MFS_dom"/>
</dbReference>
<feature type="transmembrane region" description="Helical" evidence="5">
    <location>
        <begin position="345"/>
        <end position="369"/>
    </location>
</feature>
<protein>
    <submittedName>
        <fullName evidence="7">MFS transporter</fullName>
    </submittedName>
</protein>
<evidence type="ECO:0000313" key="8">
    <source>
        <dbReference type="Proteomes" id="UP000501058"/>
    </source>
</evidence>
<feature type="transmembrane region" description="Helical" evidence="5">
    <location>
        <begin position="286"/>
        <end position="306"/>
    </location>
</feature>
<dbReference type="EMBL" id="CP049865">
    <property type="protein sequence ID" value="QIK71316.1"/>
    <property type="molecule type" value="Genomic_DNA"/>
</dbReference>
<dbReference type="Pfam" id="PF07690">
    <property type="entry name" value="MFS_1"/>
    <property type="match status" value="1"/>
</dbReference>
<evidence type="ECO:0000313" key="7">
    <source>
        <dbReference type="EMBL" id="QIK71316.1"/>
    </source>
</evidence>
<organism evidence="7 8">
    <name type="scientific">Propioniciclava coleopterorum</name>
    <dbReference type="NCBI Taxonomy" id="2714937"/>
    <lineage>
        <taxon>Bacteria</taxon>
        <taxon>Bacillati</taxon>
        <taxon>Actinomycetota</taxon>
        <taxon>Actinomycetes</taxon>
        <taxon>Propionibacteriales</taxon>
        <taxon>Propionibacteriaceae</taxon>
        <taxon>Propioniciclava</taxon>
    </lineage>
</organism>
<dbReference type="GO" id="GO:0022857">
    <property type="term" value="F:transmembrane transporter activity"/>
    <property type="evidence" value="ECO:0007669"/>
    <property type="project" value="InterPro"/>
</dbReference>
<evidence type="ECO:0000256" key="2">
    <source>
        <dbReference type="ARBA" id="ARBA00022692"/>
    </source>
</evidence>
<dbReference type="InterPro" id="IPR011701">
    <property type="entry name" value="MFS"/>
</dbReference>
<name>A0A6G7Y3R3_9ACTN</name>
<evidence type="ECO:0000259" key="6">
    <source>
        <dbReference type="PROSITE" id="PS50850"/>
    </source>
</evidence>
<keyword evidence="2 5" id="KW-0812">Transmembrane</keyword>
<dbReference type="GO" id="GO:0005886">
    <property type="term" value="C:plasma membrane"/>
    <property type="evidence" value="ECO:0007669"/>
    <property type="project" value="UniProtKB-SubCell"/>
</dbReference>
<proteinExistence type="predicted"/>
<evidence type="ECO:0000256" key="1">
    <source>
        <dbReference type="ARBA" id="ARBA00004651"/>
    </source>
</evidence>
<feature type="transmembrane region" description="Helical" evidence="5">
    <location>
        <begin position="221"/>
        <end position="238"/>
    </location>
</feature>
<feature type="transmembrane region" description="Helical" evidence="5">
    <location>
        <begin position="417"/>
        <end position="435"/>
    </location>
</feature>
<feature type="transmembrane region" description="Helical" evidence="5">
    <location>
        <begin position="74"/>
        <end position="96"/>
    </location>
</feature>
<dbReference type="PANTHER" id="PTHR23501:SF154">
    <property type="entry name" value="MULTIDRUG-EFFLUX TRANSPORTER RV1634-RELATED"/>
    <property type="match status" value="1"/>
</dbReference>
<evidence type="ECO:0000256" key="5">
    <source>
        <dbReference type="SAM" id="Phobius"/>
    </source>
</evidence>
<dbReference type="PROSITE" id="PS50850">
    <property type="entry name" value="MFS"/>
    <property type="match status" value="1"/>
</dbReference>
<gene>
    <name evidence="7" type="ORF">G7070_02230</name>
</gene>
<feature type="transmembrane region" description="Helical" evidence="5">
    <location>
        <begin position="250"/>
        <end position="274"/>
    </location>
</feature>
<dbReference type="RefSeq" id="WP_166231638.1">
    <property type="nucleotide sequence ID" value="NZ_CP049865.1"/>
</dbReference>
<keyword evidence="4 5" id="KW-0472">Membrane</keyword>
<dbReference type="KEGG" id="prv:G7070_02230"/>
<accession>A0A6G7Y3R3</accession>
<reference evidence="7 8" key="1">
    <citation type="submission" date="2020-03" db="EMBL/GenBank/DDBJ databases">
        <title>Propioniciclava sp. nov., isolated from Hydrophilus acuminatus.</title>
        <authorList>
            <person name="Hyun D.-W."/>
            <person name="Bae J.-W."/>
        </authorList>
    </citation>
    <scope>NUCLEOTIDE SEQUENCE [LARGE SCALE GENOMIC DNA]</scope>
    <source>
        <strain evidence="7 8">HDW11</strain>
    </source>
</reference>
<feature type="transmembrane region" description="Helical" evidence="5">
    <location>
        <begin position="159"/>
        <end position="177"/>
    </location>
</feature>
<dbReference type="SUPFAM" id="SSF103473">
    <property type="entry name" value="MFS general substrate transporter"/>
    <property type="match status" value="1"/>
</dbReference>
<evidence type="ECO:0000256" key="4">
    <source>
        <dbReference type="ARBA" id="ARBA00023136"/>
    </source>
</evidence>
<dbReference type="PANTHER" id="PTHR23501">
    <property type="entry name" value="MAJOR FACILITATOR SUPERFAMILY"/>
    <property type="match status" value="1"/>
</dbReference>
<feature type="domain" description="Major facilitator superfamily (MFS) profile" evidence="6">
    <location>
        <begin position="8"/>
        <end position="445"/>
    </location>
</feature>
<feature type="transmembrane region" description="Helical" evidence="5">
    <location>
        <begin position="132"/>
        <end position="153"/>
    </location>
</feature>
<feature type="transmembrane region" description="Helical" evidence="5">
    <location>
        <begin position="318"/>
        <end position="339"/>
    </location>
</feature>
<feature type="transmembrane region" description="Helical" evidence="5">
    <location>
        <begin position="197"/>
        <end position="215"/>
    </location>
</feature>
<dbReference type="Proteomes" id="UP000501058">
    <property type="component" value="Chromosome"/>
</dbReference>
<sequence length="448" mass="46642">MTPSRRGLTLGLLVCVTAVAFEGMAVVTAMPAAAADLGDQELYAWAFSAVMIPQLFAIAAAGRVADRTGPVRPLLVGLGLFAVGVVVAALAPTMLILLVGRFIQGLGGGAVNLCLMVVTARAFDPAERARIMTWYSACWMMPSFVGPGIAAWVTEHLSWHWVFWLILPFVGLGLAFMASGLRQLPPRTDADAPGDPVPLHAAAAVAIGLALLQAAGQRLEWLSLVWLVVGLALLVLNWRRLMPRGYSPAAPGLSAVVMVRLLTSGTFFGVQSFLPLMLTTRGTPLLRAGLVITLASVGWMLGSWLQARPWLRLSRDQIIVAGAVSVASGAALVAVAAWVPASDLLLTTVGFATCGLGMGLQSASTNLATMQLSSEAELGRNTGSLQVGETAGNALFVGIAGTVFAALNPIAATQVTFGTQMTLLAAVALLAIAASKRIGFVENHSLTV</sequence>
<dbReference type="InterPro" id="IPR036259">
    <property type="entry name" value="MFS_trans_sf"/>
</dbReference>
<feature type="transmembrane region" description="Helical" evidence="5">
    <location>
        <begin position="44"/>
        <end position="62"/>
    </location>
</feature>
<dbReference type="Gene3D" id="1.20.1250.20">
    <property type="entry name" value="MFS general substrate transporter like domains"/>
    <property type="match status" value="2"/>
</dbReference>
<comment type="subcellular location">
    <subcellularLocation>
        <location evidence="1">Cell membrane</location>
        <topology evidence="1">Multi-pass membrane protein</topology>
    </subcellularLocation>
</comment>
<evidence type="ECO:0000256" key="3">
    <source>
        <dbReference type="ARBA" id="ARBA00022989"/>
    </source>
</evidence>
<dbReference type="AlphaFoldDB" id="A0A6G7Y3R3"/>